<dbReference type="Pfam" id="PF00933">
    <property type="entry name" value="Glyco_hydro_3"/>
    <property type="match status" value="1"/>
</dbReference>
<organism evidence="5 6">
    <name type="scientific">Sorangium cellulosum</name>
    <name type="common">Polyangium cellulosum</name>
    <dbReference type="NCBI Taxonomy" id="56"/>
    <lineage>
        <taxon>Bacteria</taxon>
        <taxon>Pseudomonadati</taxon>
        <taxon>Myxococcota</taxon>
        <taxon>Polyangia</taxon>
        <taxon>Polyangiales</taxon>
        <taxon>Polyangiaceae</taxon>
        <taxon>Sorangium</taxon>
    </lineage>
</organism>
<dbReference type="SUPFAM" id="SSF51445">
    <property type="entry name" value="(Trans)glycosidases"/>
    <property type="match status" value="1"/>
</dbReference>
<sequence length="371" mass="39166">MQLDLALEVLCGQLIVGGFDGAEPPLRYLRALVEGRRGGAILFRRNVPDMAATLRLSAALAAACGPDRPPFLGIDQEGGRVTRLPAPFLKLPPMRSLGDLMDLPLLRRAARAVAAELRAAGINLNFAPVLDVDSNPANPIIGDRAFGRDPRAAAEGGVAFLEGLQEERVLACGKHFPGHGDTALDSHLALPTIAHGRGRLEEIELPPFRAACRAGVASLMTAHIVVEALDPGVPATLSRAVCTGLLRGEIGFQGVLFSDDLEMAAIAAHHPVEEAATAAIEAGCDALLVCKDEDLQDRAHEALVRRAERDPRFRERCAEAAGRCLELRRRCPPRPVDSPEALAEVVGGPASRAVLADIERAQAALAAGAAT</sequence>
<dbReference type="Proteomes" id="UP000295497">
    <property type="component" value="Chromosome"/>
</dbReference>
<dbReference type="EMBL" id="CP012672">
    <property type="protein sequence ID" value="AUX33430.1"/>
    <property type="molecule type" value="Genomic_DNA"/>
</dbReference>
<dbReference type="InterPro" id="IPR017853">
    <property type="entry name" value="GH"/>
</dbReference>
<dbReference type="PANTHER" id="PTHR30480">
    <property type="entry name" value="BETA-HEXOSAMINIDASE-RELATED"/>
    <property type="match status" value="1"/>
</dbReference>
<evidence type="ECO:0000313" key="6">
    <source>
        <dbReference type="Proteomes" id="UP000295497"/>
    </source>
</evidence>
<comment type="similarity">
    <text evidence="1">Belongs to the glycosyl hydrolase 3 family.</text>
</comment>
<evidence type="ECO:0000256" key="2">
    <source>
        <dbReference type="ARBA" id="ARBA00022801"/>
    </source>
</evidence>
<gene>
    <name evidence="5" type="ORF">SOCE836_055900</name>
</gene>
<keyword evidence="3" id="KW-0326">Glycosidase</keyword>
<protein>
    <submittedName>
        <fullName evidence="5">Glycoside hydrolase family 3</fullName>
    </submittedName>
</protein>
<dbReference type="RefSeq" id="WP_129576804.1">
    <property type="nucleotide sequence ID" value="NZ_CP012672.1"/>
</dbReference>
<dbReference type="GO" id="GO:0009254">
    <property type="term" value="P:peptidoglycan turnover"/>
    <property type="evidence" value="ECO:0007669"/>
    <property type="project" value="TreeGrafter"/>
</dbReference>
<keyword evidence="2 5" id="KW-0378">Hydrolase</keyword>
<dbReference type="GO" id="GO:0004553">
    <property type="term" value="F:hydrolase activity, hydrolyzing O-glycosyl compounds"/>
    <property type="evidence" value="ECO:0007669"/>
    <property type="project" value="InterPro"/>
</dbReference>
<evidence type="ECO:0000313" key="5">
    <source>
        <dbReference type="EMBL" id="AUX33430.1"/>
    </source>
</evidence>
<dbReference type="GO" id="GO:0005975">
    <property type="term" value="P:carbohydrate metabolic process"/>
    <property type="evidence" value="ECO:0007669"/>
    <property type="project" value="InterPro"/>
</dbReference>
<dbReference type="InterPro" id="IPR036962">
    <property type="entry name" value="Glyco_hydro_3_N_sf"/>
</dbReference>
<proteinExistence type="inferred from homology"/>
<dbReference type="PANTHER" id="PTHR30480:SF16">
    <property type="entry name" value="GLYCOSIDE HYDROLASE FAMILY 3 DOMAIN PROTEIN"/>
    <property type="match status" value="1"/>
</dbReference>
<dbReference type="AlphaFoldDB" id="A0A4P2QT36"/>
<accession>A0A4P2QT36</accession>
<dbReference type="NCBIfam" id="NF003740">
    <property type="entry name" value="PRK05337.1"/>
    <property type="match status" value="1"/>
</dbReference>
<evidence type="ECO:0000256" key="1">
    <source>
        <dbReference type="ARBA" id="ARBA00005336"/>
    </source>
</evidence>
<evidence type="ECO:0000256" key="3">
    <source>
        <dbReference type="ARBA" id="ARBA00023295"/>
    </source>
</evidence>
<name>A0A4P2QT36_SORCE</name>
<feature type="domain" description="Glycoside hydrolase family 3 N-terminal" evidence="4">
    <location>
        <begin position="35"/>
        <end position="294"/>
    </location>
</feature>
<dbReference type="InterPro" id="IPR001764">
    <property type="entry name" value="Glyco_hydro_3_N"/>
</dbReference>
<evidence type="ECO:0000259" key="4">
    <source>
        <dbReference type="Pfam" id="PF00933"/>
    </source>
</evidence>
<dbReference type="InterPro" id="IPR050226">
    <property type="entry name" value="NagZ_Beta-hexosaminidase"/>
</dbReference>
<dbReference type="Gene3D" id="3.20.20.300">
    <property type="entry name" value="Glycoside hydrolase, family 3, N-terminal domain"/>
    <property type="match status" value="1"/>
</dbReference>
<reference evidence="5 6" key="1">
    <citation type="submission" date="2015-09" db="EMBL/GenBank/DDBJ databases">
        <title>Sorangium comparison.</title>
        <authorList>
            <person name="Zaburannyi N."/>
            <person name="Bunk B."/>
            <person name="Overmann J."/>
            <person name="Mueller R."/>
        </authorList>
    </citation>
    <scope>NUCLEOTIDE SEQUENCE [LARGE SCALE GENOMIC DNA]</scope>
    <source>
        <strain evidence="5 6">So ce836</strain>
    </source>
</reference>